<dbReference type="Gene3D" id="3.40.50.2300">
    <property type="match status" value="2"/>
</dbReference>
<evidence type="ECO:0000259" key="5">
    <source>
        <dbReference type="PROSITE" id="PS50887"/>
    </source>
</evidence>
<dbReference type="RefSeq" id="WP_185139873.1">
    <property type="nucleotide sequence ID" value="NZ_JACJVR010000149.1"/>
</dbReference>
<dbReference type="SUPFAM" id="SSF55073">
    <property type="entry name" value="Nucleotide cyclase"/>
    <property type="match status" value="1"/>
</dbReference>
<dbReference type="Pfam" id="PF13377">
    <property type="entry name" value="Peripla_BP_3"/>
    <property type="match status" value="1"/>
</dbReference>
<dbReference type="InterPro" id="IPR028082">
    <property type="entry name" value="Peripla_BP_I"/>
</dbReference>
<dbReference type="InterPro" id="IPR043128">
    <property type="entry name" value="Rev_trsase/Diguanyl_cyclase"/>
</dbReference>
<dbReference type="NCBIfam" id="TIGR00254">
    <property type="entry name" value="GGDEF"/>
    <property type="match status" value="1"/>
</dbReference>
<organism evidence="6 7">
    <name type="scientific">Cohnella xylanilytica</name>
    <dbReference type="NCBI Taxonomy" id="557555"/>
    <lineage>
        <taxon>Bacteria</taxon>
        <taxon>Bacillati</taxon>
        <taxon>Bacillota</taxon>
        <taxon>Bacilli</taxon>
        <taxon>Bacillales</taxon>
        <taxon>Paenibacillaceae</taxon>
        <taxon>Cohnella</taxon>
    </lineage>
</organism>
<evidence type="ECO:0000313" key="7">
    <source>
        <dbReference type="Proteomes" id="UP000553776"/>
    </source>
</evidence>
<dbReference type="SUPFAM" id="SSF53822">
    <property type="entry name" value="Periplasmic binding protein-like I"/>
    <property type="match status" value="1"/>
</dbReference>
<dbReference type="PANTHER" id="PTHR46663:SF3">
    <property type="entry name" value="SLL0267 PROTEIN"/>
    <property type="match status" value="1"/>
</dbReference>
<dbReference type="InterPro" id="IPR046335">
    <property type="entry name" value="LacI/GalR-like_sensor"/>
</dbReference>
<proteinExistence type="predicted"/>
<evidence type="ECO:0000256" key="2">
    <source>
        <dbReference type="ARBA" id="ARBA00023125"/>
    </source>
</evidence>
<keyword evidence="3" id="KW-0804">Transcription</keyword>
<name>A0A841U5T5_9BACL</name>
<evidence type="ECO:0000256" key="4">
    <source>
        <dbReference type="SAM" id="MobiDB-lite"/>
    </source>
</evidence>
<keyword evidence="1" id="KW-0805">Transcription regulation</keyword>
<evidence type="ECO:0000256" key="1">
    <source>
        <dbReference type="ARBA" id="ARBA00023015"/>
    </source>
</evidence>
<dbReference type="PANTHER" id="PTHR46663">
    <property type="entry name" value="DIGUANYLATE CYCLASE DGCT-RELATED"/>
    <property type="match status" value="1"/>
</dbReference>
<evidence type="ECO:0000256" key="3">
    <source>
        <dbReference type="ARBA" id="ARBA00023163"/>
    </source>
</evidence>
<dbReference type="InterPro" id="IPR029787">
    <property type="entry name" value="Nucleotide_cyclase"/>
</dbReference>
<dbReference type="AlphaFoldDB" id="A0A841U5T5"/>
<evidence type="ECO:0000313" key="6">
    <source>
        <dbReference type="EMBL" id="MBB6695925.1"/>
    </source>
</evidence>
<keyword evidence="7" id="KW-1185">Reference proteome</keyword>
<dbReference type="InterPro" id="IPR000160">
    <property type="entry name" value="GGDEF_dom"/>
</dbReference>
<dbReference type="Pfam" id="PF00990">
    <property type="entry name" value="GGDEF"/>
    <property type="match status" value="1"/>
</dbReference>
<dbReference type="PROSITE" id="PS50887">
    <property type="entry name" value="GGDEF"/>
    <property type="match status" value="1"/>
</dbReference>
<reference evidence="6 7" key="1">
    <citation type="submission" date="2020-08" db="EMBL/GenBank/DDBJ databases">
        <title>Cohnella phylogeny.</title>
        <authorList>
            <person name="Dunlap C."/>
        </authorList>
    </citation>
    <scope>NUCLEOTIDE SEQUENCE [LARGE SCALE GENOMIC DNA]</scope>
    <source>
        <strain evidence="6 7">DSM 25239</strain>
    </source>
</reference>
<feature type="region of interest" description="Disordered" evidence="4">
    <location>
        <begin position="1"/>
        <end position="23"/>
    </location>
</feature>
<sequence length="662" mass="75228">MNGPSWTGTYHERAYNSPGTDGQRRHIDLRRTTIGLLAENNWLKNESIQHLFRGVADACERGDANLIRFGYMNANELLNVESQHLVITDLIRQFELDGLIFLGWTIPVQGEYLERLKRTIRIPMFSIGKRLEGLPSNFMHGGYYLRKLLLHLIKGHGYRRIGYICPWSYDGRNDIYKRTLEKHGLFDPNLYVGESELKGLNMYDRAQRAVSILLDERKAAPDVVIAMTMEEAYTVQMLLKARGIRIPDDIAICSYEDGQRTRYVSPSITSIYFPIRELADSGTERLLEWIRTGVKPGIHSVAGRIEYRESCGCQLSRSLEEYEREIFELAKQNEEKDYYQRLMEEINQMIMTSYKSPSLLHVLAAGLEKLNIANCSVFRYSPGSRSFGDCLLAFETIDELRIAYPKPVTFEERKRSSLFPRNRRFTYAAELLHVADEHYGFMLIEASILDIRNYLSLASHMGTAMNSIDLIARLEAEIEQKNGNEIRLSQLAQFDPLTNLYNRSSFQEILALEVGKGSPFSLLYMDLDGFKPVSDRYGHEAGDLLLVAIADRISGVLDGRAIVPDGLNSAIPPRSAVFRLGGDEFTAILNLVGEDELKRLSETIIGALREPFDIQGRPVVIGASIGISRYPADSADPRTLVQYADSAMYRSKASRQRFSLYS</sequence>
<dbReference type="Gene3D" id="3.30.70.270">
    <property type="match status" value="1"/>
</dbReference>
<dbReference type="GO" id="GO:0003677">
    <property type="term" value="F:DNA binding"/>
    <property type="evidence" value="ECO:0007669"/>
    <property type="project" value="UniProtKB-KW"/>
</dbReference>
<accession>A0A841U5T5</accession>
<dbReference type="Proteomes" id="UP000553776">
    <property type="component" value="Unassembled WGS sequence"/>
</dbReference>
<dbReference type="CDD" id="cd01949">
    <property type="entry name" value="GGDEF"/>
    <property type="match status" value="1"/>
</dbReference>
<gene>
    <name evidence="6" type="ORF">H7B90_31500</name>
</gene>
<dbReference type="SMART" id="SM00267">
    <property type="entry name" value="GGDEF"/>
    <property type="match status" value="1"/>
</dbReference>
<protein>
    <submittedName>
        <fullName evidence="6">GGDEF domain-containing protein</fullName>
    </submittedName>
</protein>
<dbReference type="InterPro" id="IPR052163">
    <property type="entry name" value="DGC-Regulatory_Protein"/>
</dbReference>
<comment type="caution">
    <text evidence="6">The sequence shown here is derived from an EMBL/GenBank/DDBJ whole genome shotgun (WGS) entry which is preliminary data.</text>
</comment>
<keyword evidence="2" id="KW-0238">DNA-binding</keyword>
<dbReference type="CDD" id="cd06267">
    <property type="entry name" value="PBP1_LacI_sugar_binding-like"/>
    <property type="match status" value="1"/>
</dbReference>
<dbReference type="EMBL" id="JACJVR010000149">
    <property type="protein sequence ID" value="MBB6695925.1"/>
    <property type="molecule type" value="Genomic_DNA"/>
</dbReference>
<feature type="domain" description="GGDEF" evidence="5">
    <location>
        <begin position="518"/>
        <end position="662"/>
    </location>
</feature>